<dbReference type="Proteomes" id="UP000034316">
    <property type="component" value="Unassembled WGS sequence"/>
</dbReference>
<reference evidence="2 3" key="1">
    <citation type="journal article" date="2015" name="Nature">
        <title>rRNA introns, odd ribosomes, and small enigmatic genomes across a large radiation of phyla.</title>
        <authorList>
            <person name="Brown C.T."/>
            <person name="Hug L.A."/>
            <person name="Thomas B.C."/>
            <person name="Sharon I."/>
            <person name="Castelle C.J."/>
            <person name="Singh A."/>
            <person name="Wilkins M.J."/>
            <person name="Williams K.H."/>
            <person name="Banfield J.F."/>
        </authorList>
    </citation>
    <scope>NUCLEOTIDE SEQUENCE [LARGE SCALE GENOMIC DNA]</scope>
</reference>
<comment type="caution">
    <text evidence="2">The sequence shown here is derived from an EMBL/GenBank/DDBJ whole genome shotgun (WGS) entry which is preliminary data.</text>
</comment>
<dbReference type="Gene3D" id="2.120.10.30">
    <property type="entry name" value="TolB, C-terminal domain"/>
    <property type="match status" value="1"/>
</dbReference>
<evidence type="ECO:0000313" key="2">
    <source>
        <dbReference type="EMBL" id="KKP89234.1"/>
    </source>
</evidence>
<dbReference type="AlphaFoldDB" id="A0A0G0D4S7"/>
<organism evidence="2 3">
    <name type="scientific">Berkelbacteria bacterium GW2011_GWA2_35_9</name>
    <dbReference type="NCBI Taxonomy" id="1618333"/>
    <lineage>
        <taxon>Bacteria</taxon>
        <taxon>Candidatus Berkelbacteria</taxon>
    </lineage>
</organism>
<dbReference type="EMBL" id="LBRB01000001">
    <property type="protein sequence ID" value="KKP89234.1"/>
    <property type="molecule type" value="Genomic_DNA"/>
</dbReference>
<dbReference type="SUPFAM" id="SSF69304">
    <property type="entry name" value="Tricorn protease N-terminal domain"/>
    <property type="match status" value="1"/>
</dbReference>
<proteinExistence type="predicted"/>
<gene>
    <name evidence="2" type="ORF">UR93_C0001G0066</name>
</gene>
<protein>
    <submittedName>
        <fullName evidence="2">Uncharacterized protein</fullName>
    </submittedName>
</protein>
<evidence type="ECO:0000256" key="1">
    <source>
        <dbReference type="SAM" id="Phobius"/>
    </source>
</evidence>
<feature type="transmembrane region" description="Helical" evidence="1">
    <location>
        <begin position="7"/>
        <end position="25"/>
    </location>
</feature>
<accession>A0A0G0D4S7</accession>
<name>A0A0G0D4S7_9BACT</name>
<keyword evidence="1" id="KW-0472">Membrane</keyword>
<evidence type="ECO:0000313" key="3">
    <source>
        <dbReference type="Proteomes" id="UP000034316"/>
    </source>
</evidence>
<sequence length="297" mass="34618">MKSTKNQYLYIFFLISILILFFGFFKNQKSSETNTPLQANIENTQSTSVNKSVEYKSIYFYNKDNVRTDIYKYDGQNKNVIFTDADEKEKVTKVLGINNDKLFIVMSKDNVDNLYTVSLNSSGKKILTVSNFNKDNLELGSENIAYTEYSNAERSIGYKIFTINLSGKNKEEIANESLNPFNLLIDKKMLYYVVDRSNIFEIYSVELKNNNKNLIAELNQKPDDFYIYNNNIYYLNNNKLFAYNIESKINSEILEAKIESFINFNQYIFYTKDDKIFSMLDGKSSEITAGKYLIKIE</sequence>
<dbReference type="STRING" id="1618333.UR93_C0001G0066"/>
<keyword evidence="1" id="KW-0812">Transmembrane</keyword>
<keyword evidence="1" id="KW-1133">Transmembrane helix</keyword>
<dbReference type="InterPro" id="IPR011042">
    <property type="entry name" value="6-blade_b-propeller_TolB-like"/>
</dbReference>